<dbReference type="EMBL" id="JAME01000007">
    <property type="protein sequence ID" value="ETX29727.1"/>
    <property type="molecule type" value="Genomic_DNA"/>
</dbReference>
<dbReference type="InterPro" id="IPR036390">
    <property type="entry name" value="WH_DNA-bd_sf"/>
</dbReference>
<keyword evidence="2" id="KW-0805">Transcription regulation</keyword>
<evidence type="ECO:0000256" key="3">
    <source>
        <dbReference type="ARBA" id="ARBA00023125"/>
    </source>
</evidence>
<dbReference type="Gene3D" id="3.40.190.290">
    <property type="match status" value="1"/>
</dbReference>
<dbReference type="GO" id="GO:0003677">
    <property type="term" value="F:DNA binding"/>
    <property type="evidence" value="ECO:0007669"/>
    <property type="project" value="UniProtKB-KW"/>
</dbReference>
<evidence type="ECO:0000313" key="6">
    <source>
        <dbReference type="EMBL" id="ETX29727.1"/>
    </source>
</evidence>
<organism evidence="6 7">
    <name type="scientific">Roseivivax isoporae LMG 25204</name>
    <dbReference type="NCBI Taxonomy" id="1449351"/>
    <lineage>
        <taxon>Bacteria</taxon>
        <taxon>Pseudomonadati</taxon>
        <taxon>Pseudomonadota</taxon>
        <taxon>Alphaproteobacteria</taxon>
        <taxon>Rhodobacterales</taxon>
        <taxon>Roseobacteraceae</taxon>
        <taxon>Roseivivax</taxon>
    </lineage>
</organism>
<dbReference type="InterPro" id="IPR000847">
    <property type="entry name" value="LysR_HTH_N"/>
</dbReference>
<evidence type="ECO:0000259" key="5">
    <source>
        <dbReference type="PROSITE" id="PS50931"/>
    </source>
</evidence>
<evidence type="ECO:0000256" key="4">
    <source>
        <dbReference type="ARBA" id="ARBA00023163"/>
    </source>
</evidence>
<gene>
    <name evidence="6" type="ORF">RISW2_20960</name>
</gene>
<dbReference type="PANTHER" id="PTHR30537:SF5">
    <property type="entry name" value="HTH-TYPE TRANSCRIPTIONAL ACTIVATOR TTDR-RELATED"/>
    <property type="match status" value="1"/>
</dbReference>
<sequence>MDKLSVMHAFRRIVERGSFARAAEDLGVSPALLSREIKLLEESLGTTLLTRTTRSMSLTDAGRLYYDEATGILDAVTQVETRIRDGAGAVQGHLKVNASSSFGQTVIAPILPGFLDAYPDLRLTLSMDDRVVDMVEGGFDVSIRIRPAMPDSALVARKVGTMRQRIFASPAYLDRAGVPVVPQDIARYRVVGFLLADHLTSWALTGPSGTITIDLDPPVRVGNSLVLRDLLIAGQGIGTLPDFLLIGTSTPFLRTTAATLATLRTEVLAFGNLATTLSPIGKYPRSGSTRISFIGEPMVRLGSRPCILVAAANFLGGVLRRRPAERLDEPVVTCAQRVDVVNVVAACRDAGAWIAAHDKVLHAARRCEILVSIASRV</sequence>
<dbReference type="SUPFAM" id="SSF46785">
    <property type="entry name" value="Winged helix' DNA-binding domain"/>
    <property type="match status" value="1"/>
</dbReference>
<accession>X7F9Y8</accession>
<dbReference type="GO" id="GO:0003700">
    <property type="term" value="F:DNA-binding transcription factor activity"/>
    <property type="evidence" value="ECO:0007669"/>
    <property type="project" value="InterPro"/>
</dbReference>
<dbReference type="PANTHER" id="PTHR30537">
    <property type="entry name" value="HTH-TYPE TRANSCRIPTIONAL REGULATOR"/>
    <property type="match status" value="1"/>
</dbReference>
<dbReference type="SUPFAM" id="SSF53850">
    <property type="entry name" value="Periplasmic binding protein-like II"/>
    <property type="match status" value="1"/>
</dbReference>
<evidence type="ECO:0000256" key="1">
    <source>
        <dbReference type="ARBA" id="ARBA00009437"/>
    </source>
</evidence>
<dbReference type="AlphaFoldDB" id="X7F9Y8"/>
<dbReference type="RefSeq" id="WP_244437511.1">
    <property type="nucleotide sequence ID" value="NZ_JAME01000007.1"/>
</dbReference>
<dbReference type="STRING" id="1449351.RISW2_20960"/>
<keyword evidence="4" id="KW-0804">Transcription</keyword>
<dbReference type="eggNOG" id="COG0583">
    <property type="taxonomic scope" value="Bacteria"/>
</dbReference>
<protein>
    <submittedName>
        <fullName evidence="6">LysR family transcriptional regulator</fullName>
    </submittedName>
</protein>
<dbReference type="InterPro" id="IPR005119">
    <property type="entry name" value="LysR_subst-bd"/>
</dbReference>
<comment type="similarity">
    <text evidence="1">Belongs to the LysR transcriptional regulatory family.</text>
</comment>
<evidence type="ECO:0000313" key="7">
    <source>
        <dbReference type="Proteomes" id="UP000023430"/>
    </source>
</evidence>
<dbReference type="InterPro" id="IPR058163">
    <property type="entry name" value="LysR-type_TF_proteobact-type"/>
</dbReference>
<name>X7F9Y8_9RHOB</name>
<dbReference type="InterPro" id="IPR036388">
    <property type="entry name" value="WH-like_DNA-bd_sf"/>
</dbReference>
<dbReference type="Gene3D" id="1.10.10.10">
    <property type="entry name" value="Winged helix-like DNA-binding domain superfamily/Winged helix DNA-binding domain"/>
    <property type="match status" value="1"/>
</dbReference>
<dbReference type="PATRIC" id="fig|1449351.3.peg.1229"/>
<feature type="domain" description="HTH lysR-type" evidence="5">
    <location>
        <begin position="1"/>
        <end position="59"/>
    </location>
</feature>
<evidence type="ECO:0000256" key="2">
    <source>
        <dbReference type="ARBA" id="ARBA00023015"/>
    </source>
</evidence>
<reference evidence="6 7" key="1">
    <citation type="submission" date="2014-01" db="EMBL/GenBank/DDBJ databases">
        <title>Roseivivax isoporae LMG 25204 Genome Sequencing.</title>
        <authorList>
            <person name="Lai Q."/>
            <person name="Li G."/>
            <person name="Shao Z."/>
        </authorList>
    </citation>
    <scope>NUCLEOTIDE SEQUENCE [LARGE SCALE GENOMIC DNA]</scope>
    <source>
        <strain evidence="6 7">LMG 25204</strain>
    </source>
</reference>
<dbReference type="CDD" id="cd08422">
    <property type="entry name" value="PBP2_CrgA_like"/>
    <property type="match status" value="1"/>
</dbReference>
<keyword evidence="7" id="KW-1185">Reference proteome</keyword>
<proteinExistence type="inferred from homology"/>
<dbReference type="PROSITE" id="PS50931">
    <property type="entry name" value="HTH_LYSR"/>
    <property type="match status" value="1"/>
</dbReference>
<dbReference type="Pfam" id="PF00126">
    <property type="entry name" value="HTH_1"/>
    <property type="match status" value="1"/>
</dbReference>
<comment type="caution">
    <text evidence="6">The sequence shown here is derived from an EMBL/GenBank/DDBJ whole genome shotgun (WGS) entry which is preliminary data.</text>
</comment>
<dbReference type="FunFam" id="1.10.10.10:FF:000001">
    <property type="entry name" value="LysR family transcriptional regulator"/>
    <property type="match status" value="1"/>
</dbReference>
<dbReference type="Proteomes" id="UP000023430">
    <property type="component" value="Unassembled WGS sequence"/>
</dbReference>
<dbReference type="Pfam" id="PF03466">
    <property type="entry name" value="LysR_substrate"/>
    <property type="match status" value="1"/>
</dbReference>
<keyword evidence="3" id="KW-0238">DNA-binding</keyword>